<dbReference type="OrthoDB" id="10387991at2759"/>
<dbReference type="EMBL" id="JABAHT010000580">
    <property type="protein sequence ID" value="KAF4653891.1"/>
    <property type="molecule type" value="Genomic_DNA"/>
</dbReference>
<gene>
    <name evidence="3" type="ORF">FOZ61_008625</name>
</gene>
<dbReference type="PANTHER" id="PTHR23159:SF31">
    <property type="entry name" value="CENTROSOME-ASSOCIATED PROTEIN CEP250 ISOFORM X1"/>
    <property type="match status" value="1"/>
</dbReference>
<feature type="region of interest" description="Disordered" evidence="2">
    <location>
        <begin position="51"/>
        <end position="70"/>
    </location>
</feature>
<keyword evidence="1" id="KW-0175">Coiled coil</keyword>
<feature type="coiled-coil region" evidence="1">
    <location>
        <begin position="293"/>
        <end position="454"/>
    </location>
</feature>
<dbReference type="PANTHER" id="PTHR23159">
    <property type="entry name" value="CENTROSOMAL PROTEIN 2"/>
    <property type="match status" value="1"/>
</dbReference>
<dbReference type="AlphaFoldDB" id="A0A7J6L4H2"/>
<feature type="compositionally biased region" description="Polar residues" evidence="2">
    <location>
        <begin position="575"/>
        <end position="589"/>
    </location>
</feature>
<reference evidence="3 4" key="1">
    <citation type="submission" date="2020-04" db="EMBL/GenBank/DDBJ databases">
        <title>Perkinsus olseni comparative genomics.</title>
        <authorList>
            <person name="Bogema D.R."/>
        </authorList>
    </citation>
    <scope>NUCLEOTIDE SEQUENCE [LARGE SCALE GENOMIC DNA]</scope>
    <source>
        <strain evidence="3">ATCC PRA-179</strain>
    </source>
</reference>
<evidence type="ECO:0000256" key="1">
    <source>
        <dbReference type="SAM" id="Coils"/>
    </source>
</evidence>
<sequence>MYRQILTQTSVGLLRSGFLISTTPAALTATLSRRTMYSSSRAAWAQMDVQTTETTDSKFEAAKKASDEMDRSTAALKEKLGDVKGASEPAKATEGEEPQLSEEEQKARQAAAEKLAEQAAASEKLWNLLVPERNMGITSPAFLILLVLTILLHLYNNHMDEEMDELMKKKRILRIKREKLEREGKVDMSYFQPADAAAAEGSGDSTTEGSGDSTTEGSGDSTNEVKFCSQWKAQKSTWSASAFFNRSLFFFKLVHAPPVSIMVRTADGDATSSVTSSEPRDSVVSGRFTRSTLSRLEKERSRLILELDEYRESNVALRSDLEQCVDRLNACEDELVFQHNELERSTKEGFHLKKKVEKMEALLKREFGEDATTQYSALLDENERLQDELDDMADEREQLEAELQHHQASGYDIDDMTQQLEQLTDDNKDLSSEVDDLKEESDRLRRKLATLQTEHEVAVAKLSAIDKTAAPVVQEGVQTDEAWLPTIKEEVEEEDTRSQTSSSTPEDTTSGIGRGVSQDTQLSTLRMAYDLLQEENEETKHQLALLTDASEDGGTAARLIDVQREYDEYRKQHPDTPSTSMPENSSSEMTPEKERSNSSITSSSAIAPPILSREDSNKVDPLEKHVEDLEASLRDKDGKIAALQGYVADLERMQQEGAVFDGQGKEVVAGAAPKEGTEVPEAESRAARLASEIESYQEQLKAKDEQINELKRLADSSAGAEKSASNEHPEAGGDSTVSILQDDLASMKSQLKKLEEEKKLSDSQLEYVQSEYDKLRKEKEKQVMELEHTIVDTKLKLAQVHSQADKTDYSNYRSLRNLDTQHGRDSPRKHDGTHRSGGSSIRSRSKGLAKSVGKALGRKSSTASIAKP</sequence>
<proteinExistence type="predicted"/>
<evidence type="ECO:0000313" key="4">
    <source>
        <dbReference type="Proteomes" id="UP000570595"/>
    </source>
</evidence>
<evidence type="ECO:0000256" key="2">
    <source>
        <dbReference type="SAM" id="MobiDB-lite"/>
    </source>
</evidence>
<feature type="compositionally biased region" description="Polar residues" evidence="2">
    <location>
        <begin position="498"/>
        <end position="519"/>
    </location>
</feature>
<feature type="compositionally biased region" description="Basic and acidic residues" evidence="2">
    <location>
        <begin position="55"/>
        <end position="70"/>
    </location>
</feature>
<feature type="compositionally biased region" description="Basic and acidic residues" evidence="2">
    <location>
        <begin position="819"/>
        <end position="834"/>
    </location>
</feature>
<feature type="region of interest" description="Disordered" evidence="2">
    <location>
        <begin position="712"/>
        <end position="742"/>
    </location>
</feature>
<evidence type="ECO:0000313" key="3">
    <source>
        <dbReference type="EMBL" id="KAF4653891.1"/>
    </source>
</evidence>
<feature type="coiled-coil region" evidence="1">
    <location>
        <begin position="522"/>
        <end position="549"/>
    </location>
</feature>
<dbReference type="Proteomes" id="UP000570595">
    <property type="component" value="Unassembled WGS sequence"/>
</dbReference>
<feature type="compositionally biased region" description="Polar residues" evidence="2">
    <location>
        <begin position="809"/>
        <end position="818"/>
    </location>
</feature>
<feature type="region of interest" description="Disordered" evidence="2">
    <location>
        <begin position="799"/>
        <end position="868"/>
    </location>
</feature>
<name>A0A7J6L4H2_PEROL</name>
<feature type="coiled-coil region" evidence="1">
    <location>
        <begin position="156"/>
        <end position="183"/>
    </location>
</feature>
<comment type="caution">
    <text evidence="3">The sequence shown here is derived from an EMBL/GenBank/DDBJ whole genome shotgun (WGS) entry which is preliminary data.</text>
</comment>
<feature type="region of interest" description="Disordered" evidence="2">
    <location>
        <begin position="78"/>
        <end position="111"/>
    </location>
</feature>
<feature type="compositionally biased region" description="Basic and acidic residues" evidence="2">
    <location>
        <begin position="612"/>
        <end position="623"/>
    </location>
</feature>
<feature type="compositionally biased region" description="Low complexity" evidence="2">
    <location>
        <begin position="597"/>
        <end position="611"/>
    </location>
</feature>
<feature type="compositionally biased region" description="Polar residues" evidence="2">
    <location>
        <begin position="859"/>
        <end position="868"/>
    </location>
</feature>
<protein>
    <submittedName>
        <fullName evidence="3">Uncharacterized protein</fullName>
    </submittedName>
</protein>
<feature type="region of interest" description="Disordered" evidence="2">
    <location>
        <begin position="569"/>
        <end position="623"/>
    </location>
</feature>
<feature type="region of interest" description="Disordered" evidence="2">
    <location>
        <begin position="490"/>
        <end position="519"/>
    </location>
</feature>
<organism evidence="3 4">
    <name type="scientific">Perkinsus olseni</name>
    <name type="common">Perkinsus atlanticus</name>
    <dbReference type="NCBI Taxonomy" id="32597"/>
    <lineage>
        <taxon>Eukaryota</taxon>
        <taxon>Sar</taxon>
        <taxon>Alveolata</taxon>
        <taxon>Perkinsozoa</taxon>
        <taxon>Perkinsea</taxon>
        <taxon>Perkinsida</taxon>
        <taxon>Perkinsidae</taxon>
        <taxon>Perkinsus</taxon>
    </lineage>
</organism>
<accession>A0A7J6L4H2</accession>
<feature type="region of interest" description="Disordered" evidence="2">
    <location>
        <begin position="196"/>
        <end position="223"/>
    </location>
</feature>
<feature type="compositionally biased region" description="Low complexity" evidence="2">
    <location>
        <begin position="196"/>
        <end position="222"/>
    </location>
</feature>